<reference evidence="2 3" key="1">
    <citation type="submission" date="2017-07" db="EMBL/GenBank/DDBJ databases">
        <authorList>
            <person name="Talla V."/>
            <person name="Backstrom N."/>
        </authorList>
    </citation>
    <scope>NUCLEOTIDE SEQUENCE [LARGE SCALE GENOMIC DNA]</scope>
</reference>
<sequence>MGQPLVRMDRREDVARKIYGQKEFYLLLSISNPLDLLDSVKAIEPNDRLHPYPIIESQNNTKVQTLQQREHDDEGDVAVALDPEHQDHEDQHERRLATHHHELGDHVREQDLPGRHARHPRAVQ</sequence>
<keyword evidence="3" id="KW-1185">Reference proteome</keyword>
<proteinExistence type="predicted"/>
<feature type="compositionally biased region" description="Basic and acidic residues" evidence="1">
    <location>
        <begin position="82"/>
        <end position="114"/>
    </location>
</feature>
<evidence type="ECO:0000313" key="3">
    <source>
        <dbReference type="Proteomes" id="UP000324832"/>
    </source>
</evidence>
<accession>A0A5E4PMF2</accession>
<organism evidence="2 3">
    <name type="scientific">Leptidea sinapis</name>
    <dbReference type="NCBI Taxonomy" id="189913"/>
    <lineage>
        <taxon>Eukaryota</taxon>
        <taxon>Metazoa</taxon>
        <taxon>Ecdysozoa</taxon>
        <taxon>Arthropoda</taxon>
        <taxon>Hexapoda</taxon>
        <taxon>Insecta</taxon>
        <taxon>Pterygota</taxon>
        <taxon>Neoptera</taxon>
        <taxon>Endopterygota</taxon>
        <taxon>Lepidoptera</taxon>
        <taxon>Glossata</taxon>
        <taxon>Ditrysia</taxon>
        <taxon>Papilionoidea</taxon>
        <taxon>Pieridae</taxon>
        <taxon>Dismorphiinae</taxon>
        <taxon>Leptidea</taxon>
    </lineage>
</organism>
<evidence type="ECO:0000313" key="2">
    <source>
        <dbReference type="EMBL" id="VVC87178.1"/>
    </source>
</evidence>
<name>A0A5E4PMF2_9NEOP</name>
<gene>
    <name evidence="2" type="ORF">LSINAPIS_LOCUS846</name>
</gene>
<feature type="compositionally biased region" description="Basic residues" evidence="1">
    <location>
        <begin position="115"/>
        <end position="124"/>
    </location>
</feature>
<evidence type="ECO:0000256" key="1">
    <source>
        <dbReference type="SAM" id="MobiDB-lite"/>
    </source>
</evidence>
<dbReference type="EMBL" id="FZQP02000082">
    <property type="protein sequence ID" value="VVC87178.1"/>
    <property type="molecule type" value="Genomic_DNA"/>
</dbReference>
<feature type="region of interest" description="Disordered" evidence="1">
    <location>
        <begin position="82"/>
        <end position="124"/>
    </location>
</feature>
<dbReference type="Proteomes" id="UP000324832">
    <property type="component" value="Unassembled WGS sequence"/>
</dbReference>
<dbReference type="AlphaFoldDB" id="A0A5E4PMF2"/>
<protein>
    <submittedName>
        <fullName evidence="2">Uncharacterized protein</fullName>
    </submittedName>
</protein>